<evidence type="ECO:0000256" key="5">
    <source>
        <dbReference type="SAM" id="MobiDB-lite"/>
    </source>
</evidence>
<dbReference type="EMBL" id="CAJPIZ010001811">
    <property type="protein sequence ID" value="CAG2104105.1"/>
    <property type="molecule type" value="Genomic_DNA"/>
</dbReference>
<comment type="subcellular location">
    <subcellularLocation>
        <location evidence="1">Membrane</location>
        <topology evidence="1">Single-pass membrane protein</topology>
    </subcellularLocation>
</comment>
<feature type="domain" description="VASt" evidence="6">
    <location>
        <begin position="301"/>
        <end position="472"/>
    </location>
</feature>
<evidence type="ECO:0000256" key="4">
    <source>
        <dbReference type="ARBA" id="ARBA00023136"/>
    </source>
</evidence>
<organism evidence="7">
    <name type="scientific">Medioppia subpectinata</name>
    <dbReference type="NCBI Taxonomy" id="1979941"/>
    <lineage>
        <taxon>Eukaryota</taxon>
        <taxon>Metazoa</taxon>
        <taxon>Ecdysozoa</taxon>
        <taxon>Arthropoda</taxon>
        <taxon>Chelicerata</taxon>
        <taxon>Arachnida</taxon>
        <taxon>Acari</taxon>
        <taxon>Acariformes</taxon>
        <taxon>Sarcoptiformes</taxon>
        <taxon>Oribatida</taxon>
        <taxon>Brachypylina</taxon>
        <taxon>Oppioidea</taxon>
        <taxon>Oppiidae</taxon>
        <taxon>Medioppia</taxon>
    </lineage>
</organism>
<dbReference type="GO" id="GO:0032366">
    <property type="term" value="P:intracellular sterol transport"/>
    <property type="evidence" value="ECO:0007669"/>
    <property type="project" value="TreeGrafter"/>
</dbReference>
<dbReference type="PANTHER" id="PTHR23319">
    <property type="entry name" value="GRAM DOMAIN CONTAINING 1B, ISOFORM E"/>
    <property type="match status" value="1"/>
</dbReference>
<protein>
    <recommendedName>
        <fullName evidence="6">VASt domain-containing protein</fullName>
    </recommendedName>
</protein>
<dbReference type="GO" id="GO:0140268">
    <property type="term" value="C:endoplasmic reticulum-plasma membrane contact site"/>
    <property type="evidence" value="ECO:0007669"/>
    <property type="project" value="TreeGrafter"/>
</dbReference>
<proteinExistence type="predicted"/>
<feature type="region of interest" description="Disordered" evidence="5">
    <location>
        <begin position="1"/>
        <end position="69"/>
    </location>
</feature>
<gene>
    <name evidence="7" type="ORF">OSB1V03_LOCUS4127</name>
</gene>
<evidence type="ECO:0000313" key="7">
    <source>
        <dbReference type="EMBL" id="CAD7623675.1"/>
    </source>
</evidence>
<evidence type="ECO:0000313" key="8">
    <source>
        <dbReference type="Proteomes" id="UP000759131"/>
    </source>
</evidence>
<accession>A0A7R9KKK0</accession>
<dbReference type="EMBL" id="OC856386">
    <property type="protein sequence ID" value="CAD7623675.1"/>
    <property type="molecule type" value="Genomic_DNA"/>
</dbReference>
<dbReference type="AlphaFoldDB" id="A0A7R9KKK0"/>
<dbReference type="FunFam" id="2.30.29.30:FF:000008">
    <property type="entry name" value="GRAM domain containing 1B"/>
    <property type="match status" value="1"/>
</dbReference>
<sequence>MQSMLASQQQLIRRSLNGSNKDMKELSTACNSNESNDPVMNGSNETIDTTASQPSADTSDTSVGVGSDVNVTDVRRSGNKKKRSTNSWLNILNPSYKTRHEEFKRLFSNLVPNNERLVVDYSCALQKEILVHGRLYLSLNYISFYANIFKWETSLVIKCRDITSLTKANTARVIPNAIQVVTTSGDKYVFTSFGARDKTYVMLFRIWQNALLDQPMSSAQLWHWVHYSYGEDLGLTSDDDEEYYSDNLVHTLGPQTEPLNATDSPDSCAFVDTDIMADREVYEDCDDSQTISSTCRCESHDGKLIIDETLPVSVDRAFELLFTDNKFIHALHKSRRTYDLKLTQWEDSDKDKCRQLTYTVALNHALVKSARTVECQRLMADSTAGKYYTIKAEVVNEGIPYCDTFLMQSLWCLTQDAEEVTRMKVHAKVVFRKNVWGLALMKSTIEKNSIQGISDFSADLSKQLPQWVQMERNLDCCATVNQITHRKIDDQNSDYNMSVNASISPISTSIQSSVQNRINDEL</sequence>
<dbReference type="Proteomes" id="UP000759131">
    <property type="component" value="Unassembled WGS sequence"/>
</dbReference>
<evidence type="ECO:0000256" key="3">
    <source>
        <dbReference type="ARBA" id="ARBA00022989"/>
    </source>
</evidence>
<dbReference type="InterPro" id="IPR011993">
    <property type="entry name" value="PH-like_dom_sf"/>
</dbReference>
<dbReference type="PANTHER" id="PTHR23319:SF4">
    <property type="entry name" value="GRAM DOMAIN CONTAINING 1B, ISOFORM E"/>
    <property type="match status" value="1"/>
</dbReference>
<dbReference type="SMART" id="SM00568">
    <property type="entry name" value="GRAM"/>
    <property type="match status" value="1"/>
</dbReference>
<name>A0A7R9KKK0_9ACAR</name>
<dbReference type="Pfam" id="PF02893">
    <property type="entry name" value="GRAM"/>
    <property type="match status" value="1"/>
</dbReference>
<evidence type="ECO:0000256" key="2">
    <source>
        <dbReference type="ARBA" id="ARBA00022692"/>
    </source>
</evidence>
<dbReference type="PROSITE" id="PS51778">
    <property type="entry name" value="VAST"/>
    <property type="match status" value="1"/>
</dbReference>
<keyword evidence="3" id="KW-1133">Transmembrane helix</keyword>
<dbReference type="OrthoDB" id="2162691at2759"/>
<evidence type="ECO:0000256" key="1">
    <source>
        <dbReference type="ARBA" id="ARBA00004167"/>
    </source>
</evidence>
<feature type="compositionally biased region" description="Polar residues" evidence="5">
    <location>
        <begin position="28"/>
        <end position="64"/>
    </location>
</feature>
<reference evidence="7" key="1">
    <citation type="submission" date="2020-11" db="EMBL/GenBank/DDBJ databases">
        <authorList>
            <person name="Tran Van P."/>
        </authorList>
    </citation>
    <scope>NUCLEOTIDE SEQUENCE</scope>
</reference>
<dbReference type="InterPro" id="IPR004182">
    <property type="entry name" value="GRAM"/>
</dbReference>
<dbReference type="Pfam" id="PF16016">
    <property type="entry name" value="VASt"/>
    <property type="match status" value="1"/>
</dbReference>
<evidence type="ECO:0000259" key="6">
    <source>
        <dbReference type="PROSITE" id="PS51778"/>
    </source>
</evidence>
<dbReference type="GO" id="GO:0032934">
    <property type="term" value="F:sterol binding"/>
    <property type="evidence" value="ECO:0007669"/>
    <property type="project" value="TreeGrafter"/>
</dbReference>
<dbReference type="Gene3D" id="2.30.29.30">
    <property type="entry name" value="Pleckstrin-homology domain (PH domain)/Phosphotyrosine-binding domain (PTB)"/>
    <property type="match status" value="1"/>
</dbReference>
<dbReference type="InterPro" id="IPR051482">
    <property type="entry name" value="Cholesterol_transport"/>
</dbReference>
<feature type="compositionally biased region" description="Polar residues" evidence="5">
    <location>
        <begin position="1"/>
        <end position="20"/>
    </location>
</feature>
<dbReference type="GO" id="GO:0005789">
    <property type="term" value="C:endoplasmic reticulum membrane"/>
    <property type="evidence" value="ECO:0007669"/>
    <property type="project" value="UniProtKB-ARBA"/>
</dbReference>
<keyword evidence="8" id="KW-1185">Reference proteome</keyword>
<dbReference type="InterPro" id="IPR031968">
    <property type="entry name" value="VASt"/>
</dbReference>
<dbReference type="CDD" id="cd13220">
    <property type="entry name" value="PH-GRAM_GRAMDC"/>
    <property type="match status" value="1"/>
</dbReference>
<keyword evidence="2" id="KW-0812">Transmembrane</keyword>
<keyword evidence="4" id="KW-0472">Membrane</keyword>
<dbReference type="GO" id="GO:0120015">
    <property type="term" value="F:sterol transfer activity"/>
    <property type="evidence" value="ECO:0007669"/>
    <property type="project" value="TreeGrafter"/>
</dbReference>
<dbReference type="GO" id="GO:0005886">
    <property type="term" value="C:plasma membrane"/>
    <property type="evidence" value="ECO:0007669"/>
    <property type="project" value="TreeGrafter"/>
</dbReference>